<evidence type="ECO:0000313" key="7">
    <source>
        <dbReference type="EMBL" id="CAH1266613.1"/>
    </source>
</evidence>
<gene>
    <name evidence="7" type="primary">Hypp3434</name>
    <name evidence="7" type="ORF">BLAG_LOCUS20164</name>
</gene>
<dbReference type="PANTHER" id="PTHR45962">
    <property type="entry name" value="N-FATTY-ACYL-AMINO ACID SYNTHASE/HYDROLASE PM20D1"/>
    <property type="match status" value="1"/>
</dbReference>
<dbReference type="EC" id="3.5.1.14" evidence="2"/>
<name>A0A8K0EXW0_BRALA</name>
<comment type="similarity">
    <text evidence="1">Belongs to the peptidase M20A family.</text>
</comment>
<keyword evidence="5" id="KW-0378">Hydrolase</keyword>
<evidence type="ECO:0000256" key="4">
    <source>
        <dbReference type="ARBA" id="ARBA00022723"/>
    </source>
</evidence>
<evidence type="ECO:0000313" key="8">
    <source>
        <dbReference type="Proteomes" id="UP000838412"/>
    </source>
</evidence>
<dbReference type="GO" id="GO:0043604">
    <property type="term" value="P:amide biosynthetic process"/>
    <property type="evidence" value="ECO:0007669"/>
    <property type="project" value="TreeGrafter"/>
</dbReference>
<dbReference type="PANTHER" id="PTHR45962:SF1">
    <property type="entry name" value="N-FATTY-ACYL-AMINO ACID SYNTHASE_HYDROLASE PM20D1"/>
    <property type="match status" value="1"/>
</dbReference>
<dbReference type="AlphaFoldDB" id="A0A8K0EXW0"/>
<keyword evidence="8" id="KW-1185">Reference proteome</keyword>
<evidence type="ECO:0000256" key="3">
    <source>
        <dbReference type="ARBA" id="ARBA00022670"/>
    </source>
</evidence>
<dbReference type="GO" id="GO:0006508">
    <property type="term" value="P:proteolysis"/>
    <property type="evidence" value="ECO:0007669"/>
    <property type="project" value="UniProtKB-KW"/>
</dbReference>
<proteinExistence type="inferred from homology"/>
<dbReference type="OrthoDB" id="5958927at2759"/>
<keyword evidence="3" id="KW-0645">Protease</keyword>
<evidence type="ECO:0000256" key="1">
    <source>
        <dbReference type="ARBA" id="ARBA00006247"/>
    </source>
</evidence>
<dbReference type="GO" id="GO:0043605">
    <property type="term" value="P:amide catabolic process"/>
    <property type="evidence" value="ECO:0007669"/>
    <property type="project" value="TreeGrafter"/>
</dbReference>
<evidence type="ECO:0000256" key="6">
    <source>
        <dbReference type="ARBA" id="ARBA00022833"/>
    </source>
</evidence>
<dbReference type="GO" id="GO:0046872">
    <property type="term" value="F:metal ion binding"/>
    <property type="evidence" value="ECO:0007669"/>
    <property type="project" value="UniProtKB-KW"/>
</dbReference>
<dbReference type="GO" id="GO:0006520">
    <property type="term" value="P:amino acid metabolic process"/>
    <property type="evidence" value="ECO:0007669"/>
    <property type="project" value="TreeGrafter"/>
</dbReference>
<dbReference type="InterPro" id="IPR047177">
    <property type="entry name" value="Pept_M20A"/>
</dbReference>
<dbReference type="GO" id="GO:0004046">
    <property type="term" value="F:aminoacylase activity"/>
    <property type="evidence" value="ECO:0007669"/>
    <property type="project" value="UniProtKB-EC"/>
</dbReference>
<reference evidence="7" key="1">
    <citation type="submission" date="2022-01" db="EMBL/GenBank/DDBJ databases">
        <authorList>
            <person name="Braso-Vives M."/>
        </authorList>
    </citation>
    <scope>NUCLEOTIDE SEQUENCE</scope>
</reference>
<protein>
    <recommendedName>
        <fullName evidence="2">N-acyl-aliphatic-L-amino acid amidohydrolase</fullName>
        <ecNumber evidence="2">3.5.1.14</ecNumber>
    </recommendedName>
</protein>
<accession>A0A8K0EXW0</accession>
<dbReference type="Gene3D" id="3.40.50.11350">
    <property type="match status" value="1"/>
</dbReference>
<dbReference type="GO" id="GO:0008233">
    <property type="term" value="F:peptidase activity"/>
    <property type="evidence" value="ECO:0007669"/>
    <property type="project" value="UniProtKB-KW"/>
</dbReference>
<dbReference type="EMBL" id="OV696690">
    <property type="protein sequence ID" value="CAH1266613.1"/>
    <property type="molecule type" value="Genomic_DNA"/>
</dbReference>
<evidence type="ECO:0000256" key="5">
    <source>
        <dbReference type="ARBA" id="ARBA00022801"/>
    </source>
</evidence>
<evidence type="ECO:0000256" key="2">
    <source>
        <dbReference type="ARBA" id="ARBA00011913"/>
    </source>
</evidence>
<keyword evidence="6" id="KW-0862">Zinc</keyword>
<sequence>MRPRAVRRCTVRSGDAPCGQEMHRAVRRCTVRSGDAPCGQEMRPCGQELDRAGRSCTYAGARGFTPTVIWTDCDYCGPPGHGRNYWTWYFEAVNKGIEQGAQTWVCIAPPGSFSEVRSVFLARSGAGGDLVDFRFADMEHKATKYFQPITAEIRALVNHVISGYIKPAARVENIVNAFYKSFMADTVNIGVHMRLKRDHIEEMENEFGQKTPDVQDFVRVVRHLITNDAAAAAVHAGKEIRIFLACDLDEGLAVFKAEFGDDKVLNIEALRGDDFLNVQREDPDTARSLGDEVFTDILLLSRCDYLVHDESSVAALAYYFNPNVKTYFVSGDASDRRRLNAQPRFDSEELLRQAVARETSNIRDLSDAQNSLWTRFSRKWQLLWMLFNFDPDVETLASCASCFHNNRKQSKCSVEFGRLYN</sequence>
<keyword evidence="4" id="KW-0479">Metal-binding</keyword>
<dbReference type="Proteomes" id="UP000838412">
    <property type="component" value="Chromosome 5"/>
</dbReference>
<organism evidence="7 8">
    <name type="scientific">Branchiostoma lanceolatum</name>
    <name type="common">Common lancelet</name>
    <name type="synonym">Amphioxus lanceolatum</name>
    <dbReference type="NCBI Taxonomy" id="7740"/>
    <lineage>
        <taxon>Eukaryota</taxon>
        <taxon>Metazoa</taxon>
        <taxon>Chordata</taxon>
        <taxon>Cephalochordata</taxon>
        <taxon>Leptocardii</taxon>
        <taxon>Amphioxiformes</taxon>
        <taxon>Branchiostomatidae</taxon>
        <taxon>Branchiostoma</taxon>
    </lineage>
</organism>